<dbReference type="InterPro" id="IPR016032">
    <property type="entry name" value="Sig_transdc_resp-reg_C-effctor"/>
</dbReference>
<keyword evidence="1" id="KW-0472">Membrane</keyword>
<dbReference type="SUPFAM" id="SSF48452">
    <property type="entry name" value="TPR-like"/>
    <property type="match status" value="2"/>
</dbReference>
<evidence type="ECO:0008006" key="4">
    <source>
        <dbReference type="Google" id="ProtNLM"/>
    </source>
</evidence>
<reference evidence="3" key="1">
    <citation type="submission" date="2016-11" db="EMBL/GenBank/DDBJ databases">
        <authorList>
            <person name="Varghese N."/>
            <person name="Submissions S."/>
        </authorList>
    </citation>
    <scope>NUCLEOTIDE SEQUENCE [LARGE SCALE GENOMIC DNA]</scope>
    <source>
        <strain evidence="3">DSM 16990</strain>
    </source>
</reference>
<keyword evidence="1" id="KW-0812">Transmembrane</keyword>
<accession>A0A1M5HD08</accession>
<proteinExistence type="predicted"/>
<evidence type="ECO:0000313" key="2">
    <source>
        <dbReference type="EMBL" id="SHG13824.1"/>
    </source>
</evidence>
<evidence type="ECO:0000256" key="1">
    <source>
        <dbReference type="SAM" id="Phobius"/>
    </source>
</evidence>
<dbReference type="Proteomes" id="UP000184287">
    <property type="component" value="Unassembled WGS sequence"/>
</dbReference>
<dbReference type="SUPFAM" id="SSF46894">
    <property type="entry name" value="C-terminal effector domain of the bipartite response regulators"/>
    <property type="match status" value="1"/>
</dbReference>
<dbReference type="InterPro" id="IPR036388">
    <property type="entry name" value="WH-like_DNA-bd_sf"/>
</dbReference>
<evidence type="ECO:0000313" key="3">
    <source>
        <dbReference type="Proteomes" id="UP000184287"/>
    </source>
</evidence>
<dbReference type="AlphaFoldDB" id="A0A1M5HD08"/>
<sequence>MKKSLFFLYLFTYLILFISLTSRTYARDTDPEIDRLCALLDQAGNVKSAVRLANQFHQEAGKTGNIKMLVWSWNAMAVLAFDCGNFERVLEIGNQAKATNLKLNHKTFTTHLFTLMAGSYTALGFYEEGRKMYELAKIHAEKIADLNGRHYRMGQIYTGLAFGFESNKRQQDSSLYYYKKSHEEYKKIHNDSKYIVGLSLSESNIASKFLEVKQYDSARKYLEVKGEAERKFKSRQTEMLKLGNFATLYYETGEYKKSLHTLLKVLFLSDSLHAVYVKKFAFKSLSKVYYKLRDADLEKVYLLKYTAISDSLARVEKEAIRKPLAGLLKEKELHNAGKAGRYALILLIFLPLFFLSLYIAFIIFRKYKKTQQISAEQSRLMEEKVQMLEQVGIPGQKNEEEEMRTVVQMAITNDPAFFIKFNKLDQAFTKKVLEIAPNLVASELEFCALLRLNFETKEIARYTGLSVRAVEGKKYRVRKKLRISSEEDINIWMTRL</sequence>
<name>A0A1M5HD08_9SPHI</name>
<feature type="transmembrane region" description="Helical" evidence="1">
    <location>
        <begin position="342"/>
        <end position="364"/>
    </location>
</feature>
<dbReference type="InterPro" id="IPR011990">
    <property type="entry name" value="TPR-like_helical_dom_sf"/>
</dbReference>
<dbReference type="GO" id="GO:0006355">
    <property type="term" value="P:regulation of DNA-templated transcription"/>
    <property type="evidence" value="ECO:0007669"/>
    <property type="project" value="InterPro"/>
</dbReference>
<protein>
    <recommendedName>
        <fullName evidence="4">HTH luxR-type domain-containing protein</fullName>
    </recommendedName>
</protein>
<keyword evidence="1" id="KW-1133">Transmembrane helix</keyword>
<dbReference type="Gene3D" id="1.10.10.10">
    <property type="entry name" value="Winged helix-like DNA-binding domain superfamily/Winged helix DNA-binding domain"/>
    <property type="match status" value="1"/>
</dbReference>
<dbReference type="Gene3D" id="1.25.40.10">
    <property type="entry name" value="Tetratricopeptide repeat domain"/>
    <property type="match status" value="2"/>
</dbReference>
<dbReference type="OrthoDB" id="711632at2"/>
<dbReference type="RefSeq" id="WP_073233293.1">
    <property type="nucleotide sequence ID" value="NZ_FQUQ01000004.1"/>
</dbReference>
<dbReference type="STRING" id="288992.SAMN04488522_104612"/>
<dbReference type="GO" id="GO:0003677">
    <property type="term" value="F:DNA binding"/>
    <property type="evidence" value="ECO:0007669"/>
    <property type="project" value="InterPro"/>
</dbReference>
<gene>
    <name evidence="2" type="ORF">SAMN04488522_104612</name>
</gene>
<dbReference type="EMBL" id="FQUQ01000004">
    <property type="protein sequence ID" value="SHG13824.1"/>
    <property type="molecule type" value="Genomic_DNA"/>
</dbReference>
<organism evidence="2 3">
    <name type="scientific">Pedobacter caeni</name>
    <dbReference type="NCBI Taxonomy" id="288992"/>
    <lineage>
        <taxon>Bacteria</taxon>
        <taxon>Pseudomonadati</taxon>
        <taxon>Bacteroidota</taxon>
        <taxon>Sphingobacteriia</taxon>
        <taxon>Sphingobacteriales</taxon>
        <taxon>Sphingobacteriaceae</taxon>
        <taxon>Pedobacter</taxon>
    </lineage>
</organism>
<keyword evidence="3" id="KW-1185">Reference proteome</keyword>